<dbReference type="Pfam" id="PF26231">
    <property type="entry name" value="CgnE_B"/>
    <property type="match status" value="1"/>
</dbReference>
<evidence type="ECO:0000313" key="3">
    <source>
        <dbReference type="Proteomes" id="UP000198253"/>
    </source>
</evidence>
<proteinExistence type="predicted"/>
<organism evidence="2 3">
    <name type="scientific">Micromonospora echinospora</name>
    <name type="common">Micromonospora purpurea</name>
    <dbReference type="NCBI Taxonomy" id="1877"/>
    <lineage>
        <taxon>Bacteria</taxon>
        <taxon>Bacillati</taxon>
        <taxon>Actinomycetota</taxon>
        <taxon>Actinomycetes</taxon>
        <taxon>Micromonosporales</taxon>
        <taxon>Micromonosporaceae</taxon>
        <taxon>Micromonospora</taxon>
    </lineage>
</organism>
<evidence type="ECO:0000313" key="2">
    <source>
        <dbReference type="EMBL" id="SCF26267.1"/>
    </source>
</evidence>
<dbReference type="RefSeq" id="WP_088983458.1">
    <property type="nucleotide sequence ID" value="NZ_LT607413.1"/>
</dbReference>
<dbReference type="InParanoid" id="A0A1C4Z067"/>
<keyword evidence="3" id="KW-1185">Reference proteome</keyword>
<reference evidence="3" key="1">
    <citation type="submission" date="2016-06" db="EMBL/GenBank/DDBJ databases">
        <authorList>
            <person name="Varghese N."/>
            <person name="Submissions Spin"/>
        </authorList>
    </citation>
    <scope>NUCLEOTIDE SEQUENCE [LARGE SCALE GENOMIC DNA]</scope>
    <source>
        <strain evidence="3">DSM 43816</strain>
    </source>
</reference>
<dbReference type="AlphaFoldDB" id="A0A1C4Z067"/>
<gene>
    <name evidence="2" type="ORF">GA0070618_4596</name>
</gene>
<dbReference type="Proteomes" id="UP000198253">
    <property type="component" value="Chromosome I"/>
</dbReference>
<sequence length="318" mass="34719">MSRLDSLGSSLRPAFSGREPTFVSDSAAVVDVLRQHGLTARHYGELPTTDPDLLLDVVAIPIDFATTPTGPVIERYFANSAMLVLPVASFCGTERGALYMLGYLADIDLRRCVDGVQFWLGQLETAPRLRLAGGGTDVEVVLGDEVNLMSPKGNVVIQRGEWVSVAQYLEVGLVSSPETQRPHHDMNGTFVAEGFVVAHHRLYADRVRHTAERTWDYLTDLRARNHHAPIVVEIRDSRPVSLTCGTESVLAEVLTFVDPNKKEYVSEFGFAATTWPTDDVDWTINSQFNEAIGGLHIGLGNGVTGAHIDLVAPKVTLA</sequence>
<name>A0A1C4Z067_MICEC</name>
<dbReference type="InterPro" id="IPR058799">
    <property type="entry name" value="CgnE_B"/>
</dbReference>
<protein>
    <recommendedName>
        <fullName evidence="1">Crocagin biosynthetic protein CgnE/B domain-containing protein</fullName>
    </recommendedName>
</protein>
<dbReference type="OrthoDB" id="34067at2"/>
<dbReference type="EMBL" id="LT607413">
    <property type="protein sequence ID" value="SCF26267.1"/>
    <property type="molecule type" value="Genomic_DNA"/>
</dbReference>
<evidence type="ECO:0000259" key="1">
    <source>
        <dbReference type="Pfam" id="PF26231"/>
    </source>
</evidence>
<feature type="domain" description="Crocagin biosynthetic protein CgnE/B" evidence="1">
    <location>
        <begin position="18"/>
        <end position="317"/>
    </location>
</feature>
<accession>A0A1C4Z067</accession>